<gene>
    <name evidence="1" type="ORF">DILT_LOCUS86</name>
</gene>
<organism evidence="1 2">
    <name type="scientific">Dibothriocephalus latus</name>
    <name type="common">Fish tapeworm</name>
    <name type="synonym">Diphyllobothrium latum</name>
    <dbReference type="NCBI Taxonomy" id="60516"/>
    <lineage>
        <taxon>Eukaryota</taxon>
        <taxon>Metazoa</taxon>
        <taxon>Spiralia</taxon>
        <taxon>Lophotrochozoa</taxon>
        <taxon>Platyhelminthes</taxon>
        <taxon>Cestoda</taxon>
        <taxon>Eucestoda</taxon>
        <taxon>Diphyllobothriidea</taxon>
        <taxon>Diphyllobothriidae</taxon>
        <taxon>Dibothriocephalus</taxon>
    </lineage>
</organism>
<proteinExistence type="predicted"/>
<protein>
    <submittedName>
        <fullName evidence="1">Uncharacterized protein</fullName>
    </submittedName>
</protein>
<accession>A0A3P6QD90</accession>
<evidence type="ECO:0000313" key="2">
    <source>
        <dbReference type="Proteomes" id="UP000281553"/>
    </source>
</evidence>
<name>A0A3P6QD90_DIBLA</name>
<reference evidence="1 2" key="1">
    <citation type="submission" date="2018-11" db="EMBL/GenBank/DDBJ databases">
        <authorList>
            <consortium name="Pathogen Informatics"/>
        </authorList>
    </citation>
    <scope>NUCLEOTIDE SEQUENCE [LARGE SCALE GENOMIC DNA]</scope>
</reference>
<dbReference type="Proteomes" id="UP000281553">
    <property type="component" value="Unassembled WGS sequence"/>
</dbReference>
<keyword evidence="2" id="KW-1185">Reference proteome</keyword>
<dbReference type="AlphaFoldDB" id="A0A3P6QD90"/>
<evidence type="ECO:0000313" key="1">
    <source>
        <dbReference type="EMBL" id="VDK30011.1"/>
    </source>
</evidence>
<dbReference type="EMBL" id="UYRU01000319">
    <property type="protein sequence ID" value="VDK30011.1"/>
    <property type="molecule type" value="Genomic_DNA"/>
</dbReference>
<sequence>MGSEVLDERAVGLHLRVSNYVLAPDATIEAPQCVRTKRTIHLWSILKLETVIGLCIELDDGASRYSGTIKRTLIFKNRIFGFTSVVP</sequence>